<feature type="region of interest" description="Disordered" evidence="2">
    <location>
        <begin position="597"/>
        <end position="619"/>
    </location>
</feature>
<accession>A0A1L9VED9</accession>
<feature type="region of interest" description="Disordered" evidence="2">
    <location>
        <begin position="39"/>
        <end position="59"/>
    </location>
</feature>
<feature type="domain" description="Up-regulated during septation protein 1" evidence="3">
    <location>
        <begin position="76"/>
        <end position="217"/>
    </location>
</feature>
<evidence type="ECO:0000256" key="2">
    <source>
        <dbReference type="SAM" id="MobiDB-lite"/>
    </source>
</evidence>
<dbReference type="Pfam" id="PF15456">
    <property type="entry name" value="Uds1"/>
    <property type="match status" value="1"/>
</dbReference>
<gene>
    <name evidence="5" type="ORF">ASPGLDRAFT_585316</name>
</gene>
<feature type="region of interest" description="Disordered" evidence="2">
    <location>
        <begin position="134"/>
        <end position="179"/>
    </location>
</feature>
<dbReference type="OrthoDB" id="5569911at2759"/>
<dbReference type="PANTHER" id="PTHR18937">
    <property type="entry name" value="STRUCTURAL MAINTENANCE OF CHROMOSOMES SMC FAMILY MEMBER"/>
    <property type="match status" value="1"/>
</dbReference>
<feature type="coiled-coil region" evidence="1">
    <location>
        <begin position="944"/>
        <end position="971"/>
    </location>
</feature>
<dbReference type="GeneID" id="34464580"/>
<keyword evidence="1" id="KW-0175">Coiled coil</keyword>
<feature type="compositionally biased region" description="Basic and acidic residues" evidence="2">
    <location>
        <begin position="164"/>
        <end position="173"/>
    </location>
</feature>
<organism evidence="5 6">
    <name type="scientific">Aspergillus glaucus CBS 516.65</name>
    <dbReference type="NCBI Taxonomy" id="1160497"/>
    <lineage>
        <taxon>Eukaryota</taxon>
        <taxon>Fungi</taxon>
        <taxon>Dikarya</taxon>
        <taxon>Ascomycota</taxon>
        <taxon>Pezizomycotina</taxon>
        <taxon>Eurotiomycetes</taxon>
        <taxon>Eurotiomycetidae</taxon>
        <taxon>Eurotiales</taxon>
        <taxon>Aspergillaceae</taxon>
        <taxon>Aspergillus</taxon>
        <taxon>Aspergillus subgen. Aspergillus</taxon>
    </lineage>
</organism>
<evidence type="ECO:0000313" key="5">
    <source>
        <dbReference type="EMBL" id="OJJ82264.1"/>
    </source>
</evidence>
<feature type="compositionally biased region" description="Basic and acidic residues" evidence="2">
    <location>
        <begin position="510"/>
        <end position="520"/>
    </location>
</feature>
<proteinExistence type="predicted"/>
<feature type="region of interest" description="Disordered" evidence="2">
    <location>
        <begin position="222"/>
        <end position="245"/>
    </location>
</feature>
<dbReference type="AlphaFoldDB" id="A0A1L9VED9"/>
<protein>
    <submittedName>
        <fullName evidence="5">Uncharacterized protein</fullName>
    </submittedName>
</protein>
<feature type="region of interest" description="Disordered" evidence="2">
    <location>
        <begin position="486"/>
        <end position="520"/>
    </location>
</feature>
<evidence type="ECO:0000259" key="3">
    <source>
        <dbReference type="Pfam" id="PF15456"/>
    </source>
</evidence>
<dbReference type="Pfam" id="PF25078">
    <property type="entry name" value="DUF7801"/>
    <property type="match status" value="1"/>
</dbReference>
<feature type="domain" description="DUF7801" evidence="4">
    <location>
        <begin position="737"/>
        <end position="883"/>
    </location>
</feature>
<name>A0A1L9VED9_ASPGL</name>
<keyword evidence="6" id="KW-1185">Reference proteome</keyword>
<reference evidence="6" key="1">
    <citation type="journal article" date="2017" name="Genome Biol.">
        <title>Comparative genomics reveals high biological diversity and specific adaptations in the industrially and medically important fungal genus Aspergillus.</title>
        <authorList>
            <person name="de Vries R.P."/>
            <person name="Riley R."/>
            <person name="Wiebenga A."/>
            <person name="Aguilar-Osorio G."/>
            <person name="Amillis S."/>
            <person name="Uchima C.A."/>
            <person name="Anderluh G."/>
            <person name="Asadollahi M."/>
            <person name="Askin M."/>
            <person name="Barry K."/>
            <person name="Battaglia E."/>
            <person name="Bayram O."/>
            <person name="Benocci T."/>
            <person name="Braus-Stromeyer S.A."/>
            <person name="Caldana C."/>
            <person name="Canovas D."/>
            <person name="Cerqueira G.C."/>
            <person name="Chen F."/>
            <person name="Chen W."/>
            <person name="Choi C."/>
            <person name="Clum A."/>
            <person name="Dos Santos R.A."/>
            <person name="Damasio A.R."/>
            <person name="Diallinas G."/>
            <person name="Emri T."/>
            <person name="Fekete E."/>
            <person name="Flipphi M."/>
            <person name="Freyberg S."/>
            <person name="Gallo A."/>
            <person name="Gournas C."/>
            <person name="Habgood R."/>
            <person name="Hainaut M."/>
            <person name="Harispe M.L."/>
            <person name="Henrissat B."/>
            <person name="Hilden K.S."/>
            <person name="Hope R."/>
            <person name="Hossain A."/>
            <person name="Karabika E."/>
            <person name="Karaffa L."/>
            <person name="Karanyi Z."/>
            <person name="Krasevec N."/>
            <person name="Kuo A."/>
            <person name="Kusch H."/>
            <person name="LaButti K."/>
            <person name="Lagendijk E.L."/>
            <person name="Lapidus A."/>
            <person name="Levasseur A."/>
            <person name="Lindquist E."/>
            <person name="Lipzen A."/>
            <person name="Logrieco A.F."/>
            <person name="MacCabe A."/>
            <person name="Maekelae M.R."/>
            <person name="Malavazi I."/>
            <person name="Melin P."/>
            <person name="Meyer V."/>
            <person name="Mielnichuk N."/>
            <person name="Miskei M."/>
            <person name="Molnar A.P."/>
            <person name="Mule G."/>
            <person name="Ngan C.Y."/>
            <person name="Orejas M."/>
            <person name="Orosz E."/>
            <person name="Ouedraogo J.P."/>
            <person name="Overkamp K.M."/>
            <person name="Park H.-S."/>
            <person name="Perrone G."/>
            <person name="Piumi F."/>
            <person name="Punt P.J."/>
            <person name="Ram A.F."/>
            <person name="Ramon A."/>
            <person name="Rauscher S."/>
            <person name="Record E."/>
            <person name="Riano-Pachon D.M."/>
            <person name="Robert V."/>
            <person name="Roehrig J."/>
            <person name="Ruller R."/>
            <person name="Salamov A."/>
            <person name="Salih N.S."/>
            <person name="Samson R.A."/>
            <person name="Sandor E."/>
            <person name="Sanguinetti M."/>
            <person name="Schuetze T."/>
            <person name="Sepcic K."/>
            <person name="Shelest E."/>
            <person name="Sherlock G."/>
            <person name="Sophianopoulou V."/>
            <person name="Squina F.M."/>
            <person name="Sun H."/>
            <person name="Susca A."/>
            <person name="Todd R.B."/>
            <person name="Tsang A."/>
            <person name="Unkles S.E."/>
            <person name="van de Wiele N."/>
            <person name="van Rossen-Uffink D."/>
            <person name="Oliveira J.V."/>
            <person name="Vesth T.C."/>
            <person name="Visser J."/>
            <person name="Yu J.-H."/>
            <person name="Zhou M."/>
            <person name="Andersen M.R."/>
            <person name="Archer D.B."/>
            <person name="Baker S.E."/>
            <person name="Benoit I."/>
            <person name="Brakhage A.A."/>
            <person name="Braus G.H."/>
            <person name="Fischer R."/>
            <person name="Frisvad J.C."/>
            <person name="Goldman G.H."/>
            <person name="Houbraken J."/>
            <person name="Oakley B."/>
            <person name="Pocsi I."/>
            <person name="Scazzocchio C."/>
            <person name="Seiboth B."/>
            <person name="vanKuyk P.A."/>
            <person name="Wortman J."/>
            <person name="Dyer P.S."/>
            <person name="Grigoriev I.V."/>
        </authorList>
    </citation>
    <scope>NUCLEOTIDE SEQUENCE [LARGE SCALE GENOMIC DNA]</scope>
    <source>
        <strain evidence="6">CBS 516.65</strain>
    </source>
</reference>
<dbReference type="EMBL" id="KV878903">
    <property type="protein sequence ID" value="OJJ82264.1"/>
    <property type="molecule type" value="Genomic_DNA"/>
</dbReference>
<dbReference type="Gene3D" id="1.10.287.1490">
    <property type="match status" value="1"/>
</dbReference>
<feature type="region of interest" description="Disordered" evidence="2">
    <location>
        <begin position="562"/>
        <end position="583"/>
    </location>
</feature>
<feature type="coiled-coil region" evidence="1">
    <location>
        <begin position="818"/>
        <end position="880"/>
    </location>
</feature>
<dbReference type="STRING" id="1160497.A0A1L9VED9"/>
<feature type="compositionally biased region" description="Basic and acidic residues" evidence="2">
    <location>
        <begin position="562"/>
        <end position="575"/>
    </location>
</feature>
<dbReference type="InterPro" id="IPR056703">
    <property type="entry name" value="DUF7801"/>
</dbReference>
<dbReference type="RefSeq" id="XP_022398962.1">
    <property type="nucleotide sequence ID" value="XM_022548319.1"/>
</dbReference>
<evidence type="ECO:0000256" key="1">
    <source>
        <dbReference type="SAM" id="Coils"/>
    </source>
</evidence>
<evidence type="ECO:0000313" key="6">
    <source>
        <dbReference type="Proteomes" id="UP000184300"/>
    </source>
</evidence>
<sequence>MNGNDVRSSLSSYGDVRHLSAASLDAVPPQPPAKILLDGYQDGLDPQHEEKSRYNPLNQAHPRSSALLNANDPVTMYMLTETAMGDSKNYEVLSMEEVEELKKEYTFLSGRIDGTKRKLALEVKLRDAAKSLSKLYNPKSPRTSEDFNNGSPKSNRSRRSLFRRSGDAEPLDKSDEELAASTRKCEALAQELWKIESRSQNIQQRLLEHTAGVLQMTHKGLKKNAKGALSPELNGNGHARDSIDDFDDRSLYQTSNYLDRFNGYGREDHGNGAGSMSVGLGAIQDTERKLEELSTQMRNTILRANPDYYLDPVPQPDHNGGPVNPTATVEAYVSYLANGLGVLGTQPSGGASRAPETGDDSEFGDYVREINARMYHIVAESGFSRGPTLPPPPQSGSLQENLSYLTTGVDSFQSRLEGLLERKDILTTQIQQQRELNSKSDAERDAYISDLVEQLAHARKEHELSEREGQTTRDELDLVHQQLETLRQEASHHQANSTSRDDVDEGALTSEKESRERAEAEVSRLGVVLAQLESEVHSHAEVREARERAESEVARLEAELEQHRSEFHSRAEELNSSRSQTDGEVERLQGAIEKLHQEADARAEEVTETRERSEQQVSQMEKEMQQIRIESDARIKEATDSQAQAQSEVVRLEAVIAQSHNDVDPQVKEATEARAKAEQQVIELEAIIQQIRNETDGQVREATDAHAQAQSEVARLEATIEQLRNETDPRVKEATEAREEAEANAEHLQKEFTELESEYVRAQTELTMARAELDSAYGSKSQRAAANPGLQKEFEQLHTRNLELAQELAAIKAKKPGDGNLQRRVETLEKELRETIDDYESMTKASIEFEKEREGFESVIDRLRDRCEQLETQINEERISWMGLSSPGSMGRDGTSETTSTMVLKNEFKKMMRDTRTENIKILKVSFLSFPLSPLTRSCNTNPSQAEQEERRKLENLIRTLKKEQQQLAGKT</sequence>
<dbReference type="InterPro" id="IPR029191">
    <property type="entry name" value="Uds1"/>
</dbReference>
<dbReference type="VEuPathDB" id="FungiDB:ASPGLDRAFT_585316"/>
<evidence type="ECO:0000259" key="4">
    <source>
        <dbReference type="Pfam" id="PF25078"/>
    </source>
</evidence>
<dbReference type="Proteomes" id="UP000184300">
    <property type="component" value="Unassembled WGS sequence"/>
</dbReference>